<dbReference type="RefSeq" id="WP_126109843.1">
    <property type="nucleotide sequence ID" value="NZ_CP034465.1"/>
</dbReference>
<evidence type="ECO:0000256" key="1">
    <source>
        <dbReference type="ARBA" id="ARBA00004896"/>
    </source>
</evidence>
<protein>
    <recommendedName>
        <fullName evidence="5 12">Meso-diaminopimelate D-dehydrogenase</fullName>
        <shortName evidence="12">DAPDH</shortName>
        <shortName evidence="12">Meso-DAP dehydrogenase</shortName>
        <ecNumber evidence="4 12">1.4.1.16</ecNumber>
    </recommendedName>
</protein>
<feature type="binding site" evidence="13">
    <location>
        <begin position="16"/>
        <end position="19"/>
    </location>
    <ligand>
        <name>NADP(+)</name>
        <dbReference type="ChEBI" id="CHEBI:58349"/>
    </ligand>
</feature>
<dbReference type="GO" id="GO:0009089">
    <property type="term" value="P:lysine biosynthetic process via diaminopimelate"/>
    <property type="evidence" value="ECO:0007669"/>
    <property type="project" value="UniProtKB-UniRule"/>
</dbReference>
<dbReference type="InterPro" id="IPR010190">
    <property type="entry name" value="Diaminopimelate_DH_Ddh"/>
</dbReference>
<dbReference type="Proteomes" id="UP000273326">
    <property type="component" value="Chromosome"/>
</dbReference>
<feature type="binding site" evidence="13">
    <location>
        <position position="151"/>
    </location>
    <ligand>
        <name>substrate</name>
    </ligand>
</feature>
<dbReference type="GO" id="GO:0000166">
    <property type="term" value="F:nucleotide binding"/>
    <property type="evidence" value="ECO:0007669"/>
    <property type="project" value="UniProtKB-KW"/>
</dbReference>
<evidence type="ECO:0000256" key="11">
    <source>
        <dbReference type="ARBA" id="ARBA00052023"/>
    </source>
</evidence>
<dbReference type="InterPro" id="IPR036291">
    <property type="entry name" value="NAD(P)-bd_dom_sf"/>
</dbReference>
<accession>A0A3Q9BM59</accession>
<dbReference type="EMBL" id="CP034465">
    <property type="protein sequence ID" value="AZP04434.1"/>
    <property type="molecule type" value="Genomic_DNA"/>
</dbReference>
<proteinExistence type="inferred from homology"/>
<dbReference type="Gene3D" id="3.30.360.10">
    <property type="entry name" value="Dihydrodipicolinate Reductase, domain 2"/>
    <property type="match status" value="1"/>
</dbReference>
<evidence type="ECO:0000256" key="2">
    <source>
        <dbReference type="ARBA" id="ARBA00007442"/>
    </source>
</evidence>
<keyword evidence="10 12" id="KW-0457">Lysine biosynthesis</keyword>
<comment type="similarity">
    <text evidence="2 12">Belongs to the diaminopimelate dehydrogenase family.</text>
</comment>
<dbReference type="AlphaFoldDB" id="A0A3Q9BM59"/>
<evidence type="ECO:0000259" key="14">
    <source>
        <dbReference type="Pfam" id="PF16654"/>
    </source>
</evidence>
<feature type="binding site" evidence="13">
    <location>
        <position position="176"/>
    </location>
    <ligand>
        <name>substrate</name>
    </ligand>
</feature>
<evidence type="ECO:0000256" key="12">
    <source>
        <dbReference type="PIRNR" id="PIRNR025648"/>
    </source>
</evidence>
<gene>
    <name evidence="15" type="ORF">EJN90_07205</name>
</gene>
<feature type="binding site" evidence="13">
    <location>
        <position position="202"/>
    </location>
    <ligand>
        <name>substrate</name>
    </ligand>
</feature>
<comment type="function">
    <text evidence="12">Catalyzes the reversible NADPH-dependent reductive amination of L-2-amino-6-oxopimelate, the acyclic form of L-tetrahydrodipicolinate, to generate the meso compound, D,L-2,6-diaminopimelate.</text>
</comment>
<evidence type="ECO:0000256" key="10">
    <source>
        <dbReference type="ARBA" id="ARBA00023154"/>
    </source>
</evidence>
<sequence length="329" mass="36491">MTNRIEHPIRIGIVGYGNLGKGVETGLTLHPDMELIGVFTRRNPEDVPSKSPVYRMTDLEQMKDRIDVLVLCGGSATDIPEQAPELQKDFTTVNAYDNHAEIPAHFDIINEVALQNNNVGVIATGWDPGLFSLNRLVAEAVLPKGDTYTFWGSGVSQGHSDAIRRIEGVKLGTQYTIPNETLIEDIKEGKEVAYTKTSSHKRVCYVVAETDADQAAIVESIKTMKDYFVGYETEVHFIDEDEYEKNHTGMPHGGRVIRRGYTDEETMAVYEFGLELGSNPQFTAAVSIAYARAAHRLYQEGNYGAKTVFDIAPAYLSPKTGAELRKELL</sequence>
<keyword evidence="16" id="KW-1185">Reference proteome</keyword>
<dbReference type="CDD" id="cd02270">
    <property type="entry name" value="meso-DAPDH_N"/>
    <property type="match status" value="1"/>
</dbReference>
<evidence type="ECO:0000256" key="6">
    <source>
        <dbReference type="ARBA" id="ARBA00022605"/>
    </source>
</evidence>
<dbReference type="EC" id="1.4.1.16" evidence="4 12"/>
<evidence type="ECO:0000256" key="5">
    <source>
        <dbReference type="ARBA" id="ARBA00021654"/>
    </source>
</evidence>
<keyword evidence="9 12" id="KW-0560">Oxidoreductase</keyword>
<dbReference type="SUPFAM" id="SSF51735">
    <property type="entry name" value="NAD(P)-binding Rossmann-fold domains"/>
    <property type="match status" value="1"/>
</dbReference>
<evidence type="ECO:0000313" key="16">
    <source>
        <dbReference type="Proteomes" id="UP000273326"/>
    </source>
</evidence>
<dbReference type="GO" id="GO:0047850">
    <property type="term" value="F:diaminopimelate dehydrogenase activity"/>
    <property type="evidence" value="ECO:0007669"/>
    <property type="project" value="UniProtKB-UniRule"/>
</dbReference>
<evidence type="ECO:0000256" key="9">
    <source>
        <dbReference type="ARBA" id="ARBA00023002"/>
    </source>
</evidence>
<evidence type="ECO:0000256" key="7">
    <source>
        <dbReference type="ARBA" id="ARBA00022857"/>
    </source>
</evidence>
<evidence type="ECO:0000256" key="13">
    <source>
        <dbReference type="PIRSR" id="PIRSR025648-1"/>
    </source>
</evidence>
<feature type="binding site" evidence="13">
    <location>
        <position position="252"/>
    </location>
    <ligand>
        <name>substrate</name>
    </ligand>
</feature>
<name>A0A3Q9BM59_9LACT</name>
<dbReference type="InterPro" id="IPR032094">
    <property type="entry name" value="Meso-DAP_DH_C"/>
</dbReference>
<dbReference type="UniPathway" id="UPA00034">
    <property type="reaction ID" value="UER00026"/>
</dbReference>
<evidence type="ECO:0000256" key="4">
    <source>
        <dbReference type="ARBA" id="ARBA00012080"/>
    </source>
</evidence>
<evidence type="ECO:0000256" key="8">
    <source>
        <dbReference type="ARBA" id="ARBA00022915"/>
    </source>
</evidence>
<comment type="catalytic activity">
    <reaction evidence="11 12">
        <text>meso-2,6-diaminopimelate + NADP(+) + H2O = (S)-2-amino-6-oxoheptanedioate + NH4(+) + NADPH + H(+)</text>
        <dbReference type="Rhea" id="RHEA:13561"/>
        <dbReference type="ChEBI" id="CHEBI:15377"/>
        <dbReference type="ChEBI" id="CHEBI:15378"/>
        <dbReference type="ChEBI" id="CHEBI:28938"/>
        <dbReference type="ChEBI" id="CHEBI:57783"/>
        <dbReference type="ChEBI" id="CHEBI:57791"/>
        <dbReference type="ChEBI" id="CHEBI:58349"/>
        <dbReference type="ChEBI" id="CHEBI:58556"/>
        <dbReference type="EC" id="1.4.1.16"/>
    </reaction>
</comment>
<keyword evidence="8 12" id="KW-0220">Diaminopimelate biosynthesis</keyword>
<dbReference type="KEGG" id="jeh:EJN90_07205"/>
<dbReference type="Pfam" id="PF16654">
    <property type="entry name" value="DAPDH_C"/>
    <property type="match status" value="1"/>
</dbReference>
<organism evidence="15 16">
    <name type="scientific">Jeotgalibaca ciconiae</name>
    <dbReference type="NCBI Taxonomy" id="2496265"/>
    <lineage>
        <taxon>Bacteria</taxon>
        <taxon>Bacillati</taxon>
        <taxon>Bacillota</taxon>
        <taxon>Bacilli</taxon>
        <taxon>Lactobacillales</taxon>
        <taxon>Carnobacteriaceae</taxon>
        <taxon>Jeotgalibaca</taxon>
    </lineage>
</organism>
<dbReference type="NCBIfam" id="TIGR01921">
    <property type="entry name" value="DAP-DH"/>
    <property type="match status" value="1"/>
</dbReference>
<keyword evidence="7 12" id="KW-0521">NADP</keyword>
<feature type="domain" description="Meso-diaminopimelate D-dehydrogenase C-terminal" evidence="14">
    <location>
        <begin position="125"/>
        <end position="278"/>
    </location>
</feature>
<dbReference type="GO" id="GO:0019877">
    <property type="term" value="P:diaminopimelate biosynthetic process"/>
    <property type="evidence" value="ECO:0007669"/>
    <property type="project" value="UniProtKB-UniRule"/>
</dbReference>
<comment type="subunit">
    <text evidence="3 12">Homodimer.</text>
</comment>
<dbReference type="Gene3D" id="3.40.50.720">
    <property type="entry name" value="NAD(P)-binding Rossmann-like Domain"/>
    <property type="match status" value="1"/>
</dbReference>
<dbReference type="SUPFAM" id="SSF55347">
    <property type="entry name" value="Glyceraldehyde-3-phosphate dehydrogenase-like, C-terminal domain"/>
    <property type="match status" value="1"/>
</dbReference>
<evidence type="ECO:0000256" key="3">
    <source>
        <dbReference type="ARBA" id="ARBA00011738"/>
    </source>
</evidence>
<keyword evidence="13" id="KW-0547">Nucleotide-binding</keyword>
<comment type="pathway">
    <text evidence="1 12">Amino-acid biosynthesis; L-lysine biosynthesis via DAP pathway; DL-2,6-diaminopimelate from (S)-tetrahydrodipicolinate: step 1/1.</text>
</comment>
<evidence type="ECO:0000313" key="15">
    <source>
        <dbReference type="EMBL" id="AZP04434.1"/>
    </source>
</evidence>
<feature type="binding site" evidence="13">
    <location>
        <begin position="124"/>
        <end position="128"/>
    </location>
    <ligand>
        <name>NADP(+)</name>
        <dbReference type="ChEBI" id="CHEBI:58349"/>
    </ligand>
</feature>
<dbReference type="PIRSF" id="PIRSF025648">
    <property type="entry name" value="DDH"/>
    <property type="match status" value="1"/>
</dbReference>
<feature type="binding site" evidence="13">
    <location>
        <begin position="40"/>
        <end position="42"/>
    </location>
    <ligand>
        <name>NADP(+)</name>
        <dbReference type="ChEBI" id="CHEBI:58349"/>
    </ligand>
</feature>
<dbReference type="OrthoDB" id="9779394at2"/>
<feature type="binding site" evidence="13">
    <location>
        <position position="279"/>
    </location>
    <ligand>
        <name>substrate</name>
    </ligand>
</feature>
<reference evidence="16" key="1">
    <citation type="submission" date="2018-12" db="EMBL/GenBank/DDBJ databases">
        <title>Complete genome sequencing of Jeotgalibaca sp. H21T32.</title>
        <authorList>
            <person name="Bae J.-W."/>
            <person name="Lee S.-Y."/>
        </authorList>
    </citation>
    <scope>NUCLEOTIDE SEQUENCE [LARGE SCALE GENOMIC DNA]</scope>
    <source>
        <strain evidence="16">H21T32</strain>
    </source>
</reference>
<feature type="binding site" evidence="13">
    <location>
        <begin position="72"/>
        <end position="75"/>
    </location>
    <ligand>
        <name>NADP(+)</name>
        <dbReference type="ChEBI" id="CHEBI:58349"/>
    </ligand>
</feature>
<keyword evidence="6 12" id="KW-0028">Amino-acid biosynthesis</keyword>